<evidence type="ECO:0008006" key="11">
    <source>
        <dbReference type="Google" id="ProtNLM"/>
    </source>
</evidence>
<keyword evidence="2" id="KW-0238">DNA-binding</keyword>
<feature type="region of interest" description="Disordered" evidence="5">
    <location>
        <begin position="198"/>
        <end position="250"/>
    </location>
</feature>
<dbReference type="PROSITE" id="PS50090">
    <property type="entry name" value="MYB_LIKE"/>
    <property type="match status" value="2"/>
</dbReference>
<feature type="domain" description="HTH myb-type" evidence="8">
    <location>
        <begin position="144"/>
        <end position="199"/>
    </location>
</feature>
<evidence type="ECO:0000313" key="10">
    <source>
        <dbReference type="Proteomes" id="UP001470230"/>
    </source>
</evidence>
<evidence type="ECO:0000259" key="7">
    <source>
        <dbReference type="PROSITE" id="PS51293"/>
    </source>
</evidence>
<keyword evidence="1" id="KW-0805">Transcription regulation</keyword>
<evidence type="ECO:0000259" key="6">
    <source>
        <dbReference type="PROSITE" id="PS50090"/>
    </source>
</evidence>
<dbReference type="Proteomes" id="UP001470230">
    <property type="component" value="Unassembled WGS sequence"/>
</dbReference>
<evidence type="ECO:0000259" key="8">
    <source>
        <dbReference type="PROSITE" id="PS51294"/>
    </source>
</evidence>
<feature type="domain" description="SANT" evidence="7">
    <location>
        <begin position="149"/>
        <end position="199"/>
    </location>
</feature>
<comment type="caution">
    <text evidence="9">The sequence shown here is derived from an EMBL/GenBank/DDBJ whole genome shotgun (WGS) entry which is preliminary data.</text>
</comment>
<keyword evidence="10" id="KW-1185">Reference proteome</keyword>
<proteinExistence type="predicted"/>
<dbReference type="EMBL" id="JAPFFF010000017">
    <property type="protein sequence ID" value="KAK8863500.1"/>
    <property type="molecule type" value="Genomic_DNA"/>
</dbReference>
<evidence type="ECO:0000313" key="9">
    <source>
        <dbReference type="EMBL" id="KAK8863500.1"/>
    </source>
</evidence>
<dbReference type="PROSITE" id="PS51293">
    <property type="entry name" value="SANT"/>
    <property type="match status" value="1"/>
</dbReference>
<dbReference type="InterPro" id="IPR009057">
    <property type="entry name" value="Homeodomain-like_sf"/>
</dbReference>
<dbReference type="PROSITE" id="PS51294">
    <property type="entry name" value="HTH_MYB"/>
    <property type="match status" value="2"/>
</dbReference>
<protein>
    <recommendedName>
        <fullName evidence="11">Myb-like DNA-binding domain containing protein</fullName>
    </recommendedName>
</protein>
<evidence type="ECO:0000256" key="4">
    <source>
        <dbReference type="ARBA" id="ARBA00023242"/>
    </source>
</evidence>
<feature type="domain" description="HTH myb-type" evidence="8">
    <location>
        <begin position="91"/>
        <end position="141"/>
    </location>
</feature>
<dbReference type="InterPro" id="IPR001005">
    <property type="entry name" value="SANT/Myb"/>
</dbReference>
<evidence type="ECO:0000256" key="3">
    <source>
        <dbReference type="ARBA" id="ARBA00023163"/>
    </source>
</evidence>
<feature type="domain" description="Myb-like" evidence="6">
    <location>
        <begin position="144"/>
        <end position="195"/>
    </location>
</feature>
<evidence type="ECO:0000256" key="1">
    <source>
        <dbReference type="ARBA" id="ARBA00023015"/>
    </source>
</evidence>
<gene>
    <name evidence="9" type="ORF">M9Y10_011186</name>
</gene>
<dbReference type="InterPro" id="IPR017884">
    <property type="entry name" value="SANT_dom"/>
</dbReference>
<name>A0ABR2IIT5_9EUKA</name>
<dbReference type="Pfam" id="PF00249">
    <property type="entry name" value="Myb_DNA-binding"/>
    <property type="match status" value="2"/>
</dbReference>
<organism evidence="9 10">
    <name type="scientific">Tritrichomonas musculus</name>
    <dbReference type="NCBI Taxonomy" id="1915356"/>
    <lineage>
        <taxon>Eukaryota</taxon>
        <taxon>Metamonada</taxon>
        <taxon>Parabasalia</taxon>
        <taxon>Tritrichomonadida</taxon>
        <taxon>Tritrichomonadidae</taxon>
        <taxon>Tritrichomonas</taxon>
    </lineage>
</organism>
<accession>A0ABR2IIT5</accession>
<dbReference type="InterPro" id="IPR051575">
    <property type="entry name" value="Myb-like_DNA-bd"/>
</dbReference>
<dbReference type="SMART" id="SM00717">
    <property type="entry name" value="SANT"/>
    <property type="match status" value="2"/>
</dbReference>
<evidence type="ECO:0000256" key="5">
    <source>
        <dbReference type="SAM" id="MobiDB-lite"/>
    </source>
</evidence>
<dbReference type="Gene3D" id="1.10.10.60">
    <property type="entry name" value="Homeodomain-like"/>
    <property type="match status" value="2"/>
</dbReference>
<dbReference type="CDD" id="cd00167">
    <property type="entry name" value="SANT"/>
    <property type="match status" value="2"/>
</dbReference>
<dbReference type="SUPFAM" id="SSF46689">
    <property type="entry name" value="Homeodomain-like"/>
    <property type="match status" value="2"/>
</dbReference>
<evidence type="ECO:0000256" key="2">
    <source>
        <dbReference type="ARBA" id="ARBA00023125"/>
    </source>
</evidence>
<sequence>MNQQNPTIIAILNVVLSYFPDNILSPESQLYNSVSSLVESFLLHQISYNQLFNTVKSLVGYTKPIEKLQIILQSGPDPIPAPSDDEIARSKYRRKSRPWTSYEDQRLLCAIFNNGIENWTQISKFVGNGRTRSQCSQRWYRGLDPKICKSQWSKEEERKLVDLVRTHGDKSWTNIATKMGNRSDVQCRYRYKQLQRDNNLMKKHKKSPDLVDDEDDLKSISSVDERPRSRGSKRHQAHETQPVTQPKRNQPFQVSNQIEMAQNYPPMQPVQQFPPMYCMPPIVQQQNQNISLNHQNQQYQQEIIQLSPVMIHPSQMVQNQQLYQTQLPPQPTLPPIHQPIPPIQQSIPPIQQPPMPPIQQPPMPPIQQPPMPPIQQPIPPIQQPIYYSNQTKTPPSPTVKSLQTKKVQTPQQIQQNNSPLNSNIIEQQSSGFERQNQSIQPFVKKRIDVTEPLHPINENTLSRDPSPFNVQLTPVSVASQSPGTILLGIPTPMPTASPMASIQSPRGYLSIPVSTEVYTVDRMDRSKVHTIQAPAFDGKMYSVY</sequence>
<dbReference type="PANTHER" id="PTHR46621">
    <property type="entry name" value="SNRNA-ACTIVATING PROTEIN COMPLEX SUBUNIT 4"/>
    <property type="match status" value="1"/>
</dbReference>
<feature type="compositionally biased region" description="Polar residues" evidence="5">
    <location>
        <begin position="239"/>
        <end position="250"/>
    </location>
</feature>
<reference evidence="9 10" key="1">
    <citation type="submission" date="2024-04" db="EMBL/GenBank/DDBJ databases">
        <title>Tritrichomonas musculus Genome.</title>
        <authorList>
            <person name="Alves-Ferreira E."/>
            <person name="Grigg M."/>
            <person name="Lorenzi H."/>
            <person name="Galac M."/>
        </authorList>
    </citation>
    <scope>NUCLEOTIDE SEQUENCE [LARGE SCALE GENOMIC DNA]</scope>
    <source>
        <strain evidence="9 10">EAF2021</strain>
    </source>
</reference>
<keyword evidence="3" id="KW-0804">Transcription</keyword>
<feature type="domain" description="Myb-like" evidence="6">
    <location>
        <begin position="91"/>
        <end position="143"/>
    </location>
</feature>
<dbReference type="InterPro" id="IPR017930">
    <property type="entry name" value="Myb_dom"/>
</dbReference>
<keyword evidence="4" id="KW-0539">Nucleus</keyword>
<dbReference type="PANTHER" id="PTHR46621:SF1">
    <property type="entry name" value="SNRNA-ACTIVATING PROTEIN COMPLEX SUBUNIT 4"/>
    <property type="match status" value="1"/>
</dbReference>